<evidence type="ECO:0008006" key="2">
    <source>
        <dbReference type="Google" id="ProtNLM"/>
    </source>
</evidence>
<protein>
    <recommendedName>
        <fullName evidence="2">Glycosyltransferase family 1 protein</fullName>
    </recommendedName>
</protein>
<dbReference type="Gene3D" id="3.40.50.2000">
    <property type="entry name" value="Glycogen Phosphorylase B"/>
    <property type="match status" value="1"/>
</dbReference>
<proteinExistence type="predicted"/>
<dbReference type="SUPFAM" id="SSF53756">
    <property type="entry name" value="UDP-Glycosyltransferase/glycogen phosphorylase"/>
    <property type="match status" value="1"/>
</dbReference>
<gene>
    <name evidence="1" type="ORF">S03H2_00026</name>
</gene>
<accession>X1F6A5</accession>
<evidence type="ECO:0000313" key="1">
    <source>
        <dbReference type="EMBL" id="GAH24914.1"/>
    </source>
</evidence>
<name>X1F6A5_9ZZZZ</name>
<dbReference type="EMBL" id="BARU01000002">
    <property type="protein sequence ID" value="GAH24914.1"/>
    <property type="molecule type" value="Genomic_DNA"/>
</dbReference>
<comment type="caution">
    <text evidence="1">The sequence shown here is derived from an EMBL/GenBank/DDBJ whole genome shotgun (WGS) entry which is preliminary data.</text>
</comment>
<sequence>MHFIYKYYKNKVKHCYNDEQKKKRWDMANILIVCPFDNGQQGVLLLNALNKYTKHEARCLTLMQTYLNYDTDILWSEQNTPMKRLELRSLLADNDFFIFSEYIPWDIMNELGLSRTINNHNTIIRVGGSYCRKRANDYLMLWLREGFMLTGGAHDWTLASKIGRIAPTRNICPVDKILEHKPHKDTIRVAFAPTKKAKGTNEFSRVMDTLMKKYDNVEAVPITAKSWRETIEIKSKANVTFNSIWRGGYGNSAIESMYLSHAVLSRLNYWNCLFYPDLPIIHTPNEQDLYERLKFLIENPEEIKEWGKKGKAFVETYHSPQVVVKQWERLIEHVKTI</sequence>
<dbReference type="AlphaFoldDB" id="X1F6A5"/>
<reference evidence="1" key="1">
    <citation type="journal article" date="2014" name="Front. Microbiol.">
        <title>High frequency of phylogenetically diverse reductive dehalogenase-homologous genes in deep subseafloor sedimentary metagenomes.</title>
        <authorList>
            <person name="Kawai M."/>
            <person name="Futagami T."/>
            <person name="Toyoda A."/>
            <person name="Takaki Y."/>
            <person name="Nishi S."/>
            <person name="Hori S."/>
            <person name="Arai W."/>
            <person name="Tsubouchi T."/>
            <person name="Morono Y."/>
            <person name="Uchiyama I."/>
            <person name="Ito T."/>
            <person name="Fujiyama A."/>
            <person name="Inagaki F."/>
            <person name="Takami H."/>
        </authorList>
    </citation>
    <scope>NUCLEOTIDE SEQUENCE</scope>
    <source>
        <strain evidence="1">Expedition CK06-06</strain>
    </source>
</reference>
<organism evidence="1">
    <name type="scientific">marine sediment metagenome</name>
    <dbReference type="NCBI Taxonomy" id="412755"/>
    <lineage>
        <taxon>unclassified sequences</taxon>
        <taxon>metagenomes</taxon>
        <taxon>ecological metagenomes</taxon>
    </lineage>
</organism>